<dbReference type="Pfam" id="PF01590">
    <property type="entry name" value="GAF"/>
    <property type="match status" value="1"/>
</dbReference>
<sequence>MERFTTEFDQTLRHAWHLFTEGREIPRHDVPETIHRSWSRSREYGLNESARILFDPVPRARLRELSERHRILLEHVQPDMTRLFDTLDSRDWVLAFIEAEGCVVASIGGEKPDMRDVVTALRPGVNLSEHIAGTSGPGCALAEGRPVVVSGGEHFFEAIRRFSCAAVPVMSPEGRVAGVLNGSRCHDGRPMGIVEPLMLAARSIENRMVQALPDTTLIRLHCNPAFVASPLAGVVALSEHGTVLGATSYARHLLGLESNAAVRIDEVLDTTHTAMLDTLRATDTPARFWRHNGVGLHVQLMRRDTPRMYPAGTSHPAAEAAGQRPCFDRQASRSVWQAERVYAQGLPVLINGETGTGKEVLARHLHESGPRRHGPFVAINCSAIPTELIESELFGYEPGAFTGASRHGKPGKFEQANGGTLFLDEIGDMPLALQARLLRVIQERTVTRLGGTRLLQLDCALLCATHRDLKRCVQQGEFREDLYYRINGLSVTLTPLRAREDFDALIDALLDELGGADGRLRLDSASRQRLRRHRWPGNIRELQQVLRLGAALTHDGVIRLEDLPLDLAEPASDPIEPGLTLQSAERAAIAQALVRNGGNVSATARELGVARATIYRKLQQFGLELPRDTCAEGSD</sequence>
<dbReference type="EMBL" id="CP048836">
    <property type="protein sequence ID" value="QID17945.1"/>
    <property type="molecule type" value="Genomic_DNA"/>
</dbReference>
<keyword evidence="4" id="KW-0238">DNA-binding</keyword>
<evidence type="ECO:0000256" key="5">
    <source>
        <dbReference type="ARBA" id="ARBA00023163"/>
    </source>
</evidence>
<dbReference type="InterPro" id="IPR058031">
    <property type="entry name" value="AAA_lid_NorR"/>
</dbReference>
<dbReference type="GO" id="GO:0006355">
    <property type="term" value="P:regulation of DNA-templated transcription"/>
    <property type="evidence" value="ECO:0007669"/>
    <property type="project" value="InterPro"/>
</dbReference>
<organism evidence="7 8">
    <name type="scientific">Nitrogeniibacter mangrovi</name>
    <dbReference type="NCBI Taxonomy" id="2016596"/>
    <lineage>
        <taxon>Bacteria</taxon>
        <taxon>Pseudomonadati</taxon>
        <taxon>Pseudomonadota</taxon>
        <taxon>Betaproteobacteria</taxon>
        <taxon>Rhodocyclales</taxon>
        <taxon>Zoogloeaceae</taxon>
        <taxon>Nitrogeniibacter</taxon>
    </lineage>
</organism>
<dbReference type="Gene3D" id="1.10.8.60">
    <property type="match status" value="1"/>
</dbReference>
<dbReference type="InterPro" id="IPR002197">
    <property type="entry name" value="HTH_Fis"/>
</dbReference>
<keyword evidence="5" id="KW-0804">Transcription</keyword>
<keyword evidence="1" id="KW-0547">Nucleotide-binding</keyword>
<dbReference type="FunFam" id="3.40.50.300:FF:000006">
    <property type="entry name" value="DNA-binding transcriptional regulator NtrC"/>
    <property type="match status" value="1"/>
</dbReference>
<evidence type="ECO:0000313" key="7">
    <source>
        <dbReference type="EMBL" id="QID17945.1"/>
    </source>
</evidence>
<keyword evidence="8" id="KW-1185">Reference proteome</keyword>
<keyword evidence="2" id="KW-0067">ATP-binding</keyword>
<reference evidence="7 8" key="1">
    <citation type="submission" date="2020-02" db="EMBL/GenBank/DDBJ databases">
        <title>Nitrogenibacter mangrovi gen. nov., sp. nov. isolated from mangrove sediment, a denitrifying betaproteobacterium.</title>
        <authorList>
            <person name="Liao H."/>
            <person name="Tian Y."/>
        </authorList>
    </citation>
    <scope>NUCLEOTIDE SEQUENCE [LARGE SCALE GENOMIC DNA]</scope>
    <source>
        <strain evidence="7 8">M9-3-2</strain>
    </source>
</reference>
<dbReference type="PROSITE" id="PS00675">
    <property type="entry name" value="SIGMA54_INTERACT_1"/>
    <property type="match status" value="1"/>
</dbReference>
<protein>
    <submittedName>
        <fullName evidence="7">Sigma-54-dependent Fis family transcriptional regulator</fullName>
    </submittedName>
</protein>
<dbReference type="Proteomes" id="UP000501991">
    <property type="component" value="Chromosome"/>
</dbReference>
<dbReference type="InterPro" id="IPR002078">
    <property type="entry name" value="Sigma_54_int"/>
</dbReference>
<gene>
    <name evidence="7" type="ORF">G3580_10010</name>
</gene>
<dbReference type="KEGG" id="azq:G3580_10010"/>
<dbReference type="Gene3D" id="3.40.50.300">
    <property type="entry name" value="P-loop containing nucleotide triphosphate hydrolases"/>
    <property type="match status" value="1"/>
</dbReference>
<dbReference type="InterPro" id="IPR025943">
    <property type="entry name" value="Sigma_54_int_dom_ATP-bd_2"/>
</dbReference>
<accession>A0A6C1B503</accession>
<dbReference type="InterPro" id="IPR027417">
    <property type="entry name" value="P-loop_NTPase"/>
</dbReference>
<dbReference type="AlphaFoldDB" id="A0A6C1B503"/>
<dbReference type="CDD" id="cd00009">
    <property type="entry name" value="AAA"/>
    <property type="match status" value="1"/>
</dbReference>
<proteinExistence type="predicted"/>
<dbReference type="Pfam" id="PF25601">
    <property type="entry name" value="AAA_lid_14"/>
    <property type="match status" value="1"/>
</dbReference>
<dbReference type="PANTHER" id="PTHR32071:SF77">
    <property type="entry name" value="TRANSCRIPTIONAL REGULATORY PROTEIN"/>
    <property type="match status" value="1"/>
</dbReference>
<dbReference type="SUPFAM" id="SSF46689">
    <property type="entry name" value="Homeodomain-like"/>
    <property type="match status" value="1"/>
</dbReference>
<evidence type="ECO:0000256" key="3">
    <source>
        <dbReference type="ARBA" id="ARBA00023015"/>
    </source>
</evidence>
<dbReference type="GO" id="GO:0043565">
    <property type="term" value="F:sequence-specific DNA binding"/>
    <property type="evidence" value="ECO:0007669"/>
    <property type="project" value="InterPro"/>
</dbReference>
<dbReference type="GO" id="GO:0005524">
    <property type="term" value="F:ATP binding"/>
    <property type="evidence" value="ECO:0007669"/>
    <property type="project" value="UniProtKB-KW"/>
</dbReference>
<dbReference type="SUPFAM" id="SSF52540">
    <property type="entry name" value="P-loop containing nucleoside triphosphate hydrolases"/>
    <property type="match status" value="1"/>
</dbReference>
<dbReference type="PANTHER" id="PTHR32071">
    <property type="entry name" value="TRANSCRIPTIONAL REGULATORY PROTEIN"/>
    <property type="match status" value="1"/>
</dbReference>
<evidence type="ECO:0000313" key="8">
    <source>
        <dbReference type="Proteomes" id="UP000501991"/>
    </source>
</evidence>
<dbReference type="Pfam" id="PF02954">
    <property type="entry name" value="HTH_8"/>
    <property type="match status" value="1"/>
</dbReference>
<evidence type="ECO:0000256" key="4">
    <source>
        <dbReference type="ARBA" id="ARBA00023125"/>
    </source>
</evidence>
<dbReference type="InterPro" id="IPR003018">
    <property type="entry name" value="GAF"/>
</dbReference>
<dbReference type="Pfam" id="PF00158">
    <property type="entry name" value="Sigma54_activat"/>
    <property type="match status" value="1"/>
</dbReference>
<keyword evidence="3" id="KW-0805">Transcription regulation</keyword>
<evidence type="ECO:0000256" key="2">
    <source>
        <dbReference type="ARBA" id="ARBA00022840"/>
    </source>
</evidence>
<name>A0A6C1B503_9RHOO</name>
<feature type="domain" description="Sigma-54 factor interaction" evidence="6">
    <location>
        <begin position="337"/>
        <end position="551"/>
    </location>
</feature>
<dbReference type="PROSITE" id="PS50045">
    <property type="entry name" value="SIGMA54_INTERACT_4"/>
    <property type="match status" value="1"/>
</dbReference>
<dbReference type="InterPro" id="IPR009057">
    <property type="entry name" value="Homeodomain-like_sf"/>
</dbReference>
<dbReference type="InterPro" id="IPR029016">
    <property type="entry name" value="GAF-like_dom_sf"/>
</dbReference>
<dbReference type="SMART" id="SM00382">
    <property type="entry name" value="AAA"/>
    <property type="match status" value="1"/>
</dbReference>
<dbReference type="InterPro" id="IPR025662">
    <property type="entry name" value="Sigma_54_int_dom_ATP-bd_1"/>
</dbReference>
<dbReference type="Gene3D" id="1.10.10.60">
    <property type="entry name" value="Homeodomain-like"/>
    <property type="match status" value="1"/>
</dbReference>
<dbReference type="RefSeq" id="WP_173765125.1">
    <property type="nucleotide sequence ID" value="NZ_CP048836.1"/>
</dbReference>
<evidence type="ECO:0000256" key="1">
    <source>
        <dbReference type="ARBA" id="ARBA00022741"/>
    </source>
</evidence>
<dbReference type="PROSITE" id="PS00676">
    <property type="entry name" value="SIGMA54_INTERACT_2"/>
    <property type="match status" value="1"/>
</dbReference>
<dbReference type="Gene3D" id="3.30.450.40">
    <property type="match status" value="1"/>
</dbReference>
<evidence type="ECO:0000259" key="6">
    <source>
        <dbReference type="PROSITE" id="PS50045"/>
    </source>
</evidence>
<dbReference type="InterPro" id="IPR003593">
    <property type="entry name" value="AAA+_ATPase"/>
</dbReference>
<dbReference type="PRINTS" id="PR01590">
    <property type="entry name" value="HTHFIS"/>
</dbReference>